<dbReference type="PANTHER" id="PTHR46825:SF7">
    <property type="entry name" value="D-ALANYL-D-ALANINE CARBOXYPEPTIDASE"/>
    <property type="match status" value="1"/>
</dbReference>
<keyword evidence="4" id="KW-1185">Reference proteome</keyword>
<dbReference type="InterPro" id="IPR001466">
    <property type="entry name" value="Beta-lactam-related"/>
</dbReference>
<dbReference type="Proteomes" id="UP000323454">
    <property type="component" value="Unassembled WGS sequence"/>
</dbReference>
<evidence type="ECO:0000313" key="3">
    <source>
        <dbReference type="EMBL" id="KAA2267160.1"/>
    </source>
</evidence>
<sequence length="396" mass="40773">MRTKSRPARWLLATASVAVVAATVALAPLAAADPATHAATQDIADRYRASNQAPGVGVTVRNGATMWTVASGSRDVGSVSPIDADTKAHIGSLTKTFTAAIVLQLVAEGKVQLDTSVETYLPGVVDGNGYDGSKISVRQLLNHTSGIADYMTAQGGFNPLNQLGPHSLAEVASWGLAQPPLFAPGKGCQYSDTNFIIAGMIIEKITGNTYAQEVSSRITTPLGLTNTYLPTPGDRSMPAGSERGYVAQWFLGAYFWADISEIAEPSVGGSGGGLVSTGADQTKFLQALLAGQVVPQAQLAEMLTVGSIVDAASGDYLGLGIVKFQLPCGETAWGHYGLWPGYTSLVAATASGRSTFITLNVTSTAGLSGGSGSGNGGNGAVIDRREVMNTALCDRG</sequence>
<dbReference type="InterPro" id="IPR050491">
    <property type="entry name" value="AmpC-like"/>
</dbReference>
<evidence type="ECO:0000313" key="4">
    <source>
        <dbReference type="Proteomes" id="UP000323454"/>
    </source>
</evidence>
<dbReference type="Gene3D" id="3.40.710.10">
    <property type="entry name" value="DD-peptidase/beta-lactamase superfamily"/>
    <property type="match status" value="1"/>
</dbReference>
<accession>A0A5B2XVY3</accession>
<dbReference type="OrthoDB" id="503788at2"/>
<dbReference type="PANTHER" id="PTHR46825">
    <property type="entry name" value="D-ALANYL-D-ALANINE-CARBOXYPEPTIDASE/ENDOPEPTIDASE AMPH"/>
    <property type="match status" value="1"/>
</dbReference>
<feature type="signal peptide" evidence="1">
    <location>
        <begin position="1"/>
        <end position="21"/>
    </location>
</feature>
<dbReference type="EMBL" id="VUOB01000001">
    <property type="protein sequence ID" value="KAA2267160.1"/>
    <property type="molecule type" value="Genomic_DNA"/>
</dbReference>
<dbReference type="SUPFAM" id="SSF56601">
    <property type="entry name" value="beta-lactamase/transpeptidase-like"/>
    <property type="match status" value="1"/>
</dbReference>
<feature type="chain" id="PRO_5039310771" evidence="1">
    <location>
        <begin position="22"/>
        <end position="396"/>
    </location>
</feature>
<name>A0A5B2XVY3_9PSEU</name>
<dbReference type="RefSeq" id="WP_149847470.1">
    <property type="nucleotide sequence ID" value="NZ_VUOB01000001.1"/>
</dbReference>
<dbReference type="Pfam" id="PF00144">
    <property type="entry name" value="Beta-lactamase"/>
    <property type="match status" value="1"/>
</dbReference>
<gene>
    <name evidence="3" type="ORF">F0L68_01120</name>
</gene>
<protein>
    <submittedName>
        <fullName evidence="3">Beta-lactamase family protein</fullName>
    </submittedName>
</protein>
<dbReference type="InterPro" id="IPR012338">
    <property type="entry name" value="Beta-lactam/transpept-like"/>
</dbReference>
<proteinExistence type="predicted"/>
<keyword evidence="1" id="KW-0732">Signal</keyword>
<evidence type="ECO:0000259" key="2">
    <source>
        <dbReference type="Pfam" id="PF00144"/>
    </source>
</evidence>
<comment type="caution">
    <text evidence="3">The sequence shown here is derived from an EMBL/GenBank/DDBJ whole genome shotgun (WGS) entry which is preliminary data.</text>
</comment>
<organism evidence="3 4">
    <name type="scientific">Solihabitans fulvus</name>
    <dbReference type="NCBI Taxonomy" id="1892852"/>
    <lineage>
        <taxon>Bacteria</taxon>
        <taxon>Bacillati</taxon>
        <taxon>Actinomycetota</taxon>
        <taxon>Actinomycetes</taxon>
        <taxon>Pseudonocardiales</taxon>
        <taxon>Pseudonocardiaceae</taxon>
        <taxon>Solihabitans</taxon>
    </lineage>
</organism>
<evidence type="ECO:0000256" key="1">
    <source>
        <dbReference type="SAM" id="SignalP"/>
    </source>
</evidence>
<dbReference type="AlphaFoldDB" id="A0A5B2XVY3"/>
<reference evidence="3 4" key="1">
    <citation type="submission" date="2019-09" db="EMBL/GenBank/DDBJ databases">
        <title>Goodfellowia gen. nov., a new genus of the Pseudonocardineae related to Actinoalloteichus, containing Goodfellowia coeruleoviolacea gen. nov., comb. nov. gen. nov., comb. nov.</title>
        <authorList>
            <person name="Labeda D."/>
        </authorList>
    </citation>
    <scope>NUCLEOTIDE SEQUENCE [LARGE SCALE GENOMIC DNA]</scope>
    <source>
        <strain evidence="3 4">AN110305</strain>
    </source>
</reference>
<feature type="domain" description="Beta-lactamase-related" evidence="2">
    <location>
        <begin position="42"/>
        <end position="352"/>
    </location>
</feature>
<reference evidence="3 4" key="2">
    <citation type="submission" date="2019-09" db="EMBL/GenBank/DDBJ databases">
        <authorList>
            <person name="Jin C."/>
        </authorList>
    </citation>
    <scope>NUCLEOTIDE SEQUENCE [LARGE SCALE GENOMIC DNA]</scope>
    <source>
        <strain evidence="3 4">AN110305</strain>
    </source>
</reference>